<keyword evidence="1" id="KW-1133">Transmembrane helix</keyword>
<accession>A0A0K2H1K7</accession>
<dbReference type="Proteomes" id="UP000058446">
    <property type="component" value="Chromosome"/>
</dbReference>
<dbReference type="EMBL" id="CP006841">
    <property type="protein sequence ID" value="ALA67813.1"/>
    <property type="molecule type" value="Genomic_DNA"/>
</dbReference>
<keyword evidence="3" id="KW-1185">Reference proteome</keyword>
<protein>
    <submittedName>
        <fullName evidence="2">Uncharacterized protein</fullName>
    </submittedName>
</protein>
<feature type="transmembrane region" description="Helical" evidence="1">
    <location>
        <begin position="39"/>
        <end position="59"/>
    </location>
</feature>
<organism evidence="2 3">
    <name type="scientific">Corynebacterium lactis RW2-5</name>
    <dbReference type="NCBI Taxonomy" id="1408189"/>
    <lineage>
        <taxon>Bacteria</taxon>
        <taxon>Bacillati</taxon>
        <taxon>Actinomycetota</taxon>
        <taxon>Actinomycetes</taxon>
        <taxon>Mycobacteriales</taxon>
        <taxon>Corynebacteriaceae</taxon>
        <taxon>Corynebacterium</taxon>
    </lineage>
</organism>
<keyword evidence="1" id="KW-0812">Transmembrane</keyword>
<dbReference type="PATRIC" id="fig|1408189.4.peg.1784"/>
<proteinExistence type="predicted"/>
<dbReference type="KEGG" id="clw:CLAC_08915"/>
<sequence>MIESFSALAANAHVIGADVILAQNPSGPMGADFGKASPVGLLIIVILLIIILALGWDLSRRAKRMAARRKFAEAHGMDPFDSAAVDRAMAEEEARREAE</sequence>
<gene>
    <name evidence="2" type="ORF">CLAC_08915</name>
</gene>
<name>A0A0K2H1K7_9CORY</name>
<evidence type="ECO:0000313" key="2">
    <source>
        <dbReference type="EMBL" id="ALA67813.1"/>
    </source>
</evidence>
<keyword evidence="1" id="KW-0472">Membrane</keyword>
<reference evidence="2 3" key="1">
    <citation type="submission" date="2013-10" db="EMBL/GenBank/DDBJ databases">
        <title>Complete genome sequence of Corynebacterium lactis DSM 45799(T), isolated from raw cow milk.</title>
        <authorList>
            <person name="Ruckert C."/>
            <person name="Albersmeier A."/>
            <person name="Lipski A."/>
            <person name="Kalinowski J."/>
        </authorList>
    </citation>
    <scope>NUCLEOTIDE SEQUENCE [LARGE SCALE GENOMIC DNA]</scope>
    <source>
        <strain evidence="2 3">RW2-5</strain>
    </source>
</reference>
<dbReference type="RefSeq" id="WP_053412587.1">
    <property type="nucleotide sequence ID" value="NZ_CP006841.1"/>
</dbReference>
<evidence type="ECO:0000313" key="3">
    <source>
        <dbReference type="Proteomes" id="UP000058446"/>
    </source>
</evidence>
<dbReference type="STRING" id="1408189.CLAC_08915"/>
<evidence type="ECO:0000256" key="1">
    <source>
        <dbReference type="SAM" id="Phobius"/>
    </source>
</evidence>
<dbReference type="AlphaFoldDB" id="A0A0K2H1K7"/>
<dbReference type="OrthoDB" id="4425034at2"/>